<dbReference type="PIRSF" id="PIRSF017082">
    <property type="entry name" value="YflP"/>
    <property type="match status" value="1"/>
</dbReference>
<name>A0A6N8IZI7_9BURK</name>
<dbReference type="Pfam" id="PF03401">
    <property type="entry name" value="TctC"/>
    <property type="match status" value="1"/>
</dbReference>
<dbReference type="Proteomes" id="UP000469385">
    <property type="component" value="Unassembled WGS sequence"/>
</dbReference>
<dbReference type="EMBL" id="WSEL01000009">
    <property type="protein sequence ID" value="MVQ31356.1"/>
    <property type="molecule type" value="Genomic_DNA"/>
</dbReference>
<sequence length="326" mass="34535">MQRRHLLAGAAGVASSLALPAWSQSGYPNKPIKLIVPYAPGISPDVVSRVIGDKLSQALGQPVVVDNRAGAGGMIGAEAAAAMPADGYNLFYTVKGVMAIAPHLYPQAKYNPLKDFKAVTEVLIVPHIITATPSAPYNTMAELVSYAKANPGKINYASAGVGSQPHVALEAWARRLGIKLTHIPYKTNPSPDVMSGVVSLYLEASTTAIPSIQGKRIKALVVSGAERIPALPDVPTMTEFNPELDPNGVIGNSWHTFFAPAGTPDDIVARLNTEIVKIVKTPEIQARLRSLGLTPTGTPAATVNVGMAQDHAYWGRLIKELDIKVE</sequence>
<dbReference type="Gene3D" id="3.40.190.150">
    <property type="entry name" value="Bordetella uptake gene, domain 1"/>
    <property type="match status" value="1"/>
</dbReference>
<comment type="caution">
    <text evidence="2">The sequence shown here is derived from an EMBL/GenBank/DDBJ whole genome shotgun (WGS) entry which is preliminary data.</text>
</comment>
<dbReference type="Gene3D" id="3.40.190.10">
    <property type="entry name" value="Periplasmic binding protein-like II"/>
    <property type="match status" value="1"/>
</dbReference>
<dbReference type="InterPro" id="IPR005064">
    <property type="entry name" value="BUG"/>
</dbReference>
<gene>
    <name evidence="2" type="ORF">GON04_18005</name>
</gene>
<evidence type="ECO:0000313" key="3">
    <source>
        <dbReference type="Proteomes" id="UP000469385"/>
    </source>
</evidence>
<dbReference type="PANTHER" id="PTHR42928">
    <property type="entry name" value="TRICARBOXYLATE-BINDING PROTEIN"/>
    <property type="match status" value="1"/>
</dbReference>
<keyword evidence="3" id="KW-1185">Reference proteome</keyword>
<dbReference type="RefSeq" id="WP_157399414.1">
    <property type="nucleotide sequence ID" value="NZ_WSEL01000009.1"/>
</dbReference>
<proteinExistence type="inferred from homology"/>
<comment type="similarity">
    <text evidence="1">Belongs to the UPF0065 (bug) family.</text>
</comment>
<dbReference type="InterPro" id="IPR042100">
    <property type="entry name" value="Bug_dom1"/>
</dbReference>
<evidence type="ECO:0000256" key="1">
    <source>
        <dbReference type="ARBA" id="ARBA00006987"/>
    </source>
</evidence>
<protein>
    <submittedName>
        <fullName evidence="2">Tripartite tricarboxylate transporter substrate binding protein</fullName>
    </submittedName>
</protein>
<dbReference type="AlphaFoldDB" id="A0A6N8IZI7"/>
<reference evidence="2 3" key="1">
    <citation type="submission" date="2019-12" db="EMBL/GenBank/DDBJ databases">
        <authorList>
            <person name="Huq M.A."/>
        </authorList>
    </citation>
    <scope>NUCLEOTIDE SEQUENCE [LARGE SCALE GENOMIC DNA]</scope>
    <source>
        <strain evidence="2 3">MAH-25</strain>
    </source>
</reference>
<organism evidence="2 3">
    <name type="scientific">Ramlibacter pinisoli</name>
    <dbReference type="NCBI Taxonomy" id="2682844"/>
    <lineage>
        <taxon>Bacteria</taxon>
        <taxon>Pseudomonadati</taxon>
        <taxon>Pseudomonadota</taxon>
        <taxon>Betaproteobacteria</taxon>
        <taxon>Burkholderiales</taxon>
        <taxon>Comamonadaceae</taxon>
        <taxon>Ramlibacter</taxon>
    </lineage>
</organism>
<dbReference type="SUPFAM" id="SSF53850">
    <property type="entry name" value="Periplasmic binding protein-like II"/>
    <property type="match status" value="1"/>
</dbReference>
<accession>A0A6N8IZI7</accession>
<evidence type="ECO:0000313" key="2">
    <source>
        <dbReference type="EMBL" id="MVQ31356.1"/>
    </source>
</evidence>
<dbReference type="PANTHER" id="PTHR42928:SF5">
    <property type="entry name" value="BLR1237 PROTEIN"/>
    <property type="match status" value="1"/>
</dbReference>